<feature type="compositionally biased region" description="Low complexity" evidence="1">
    <location>
        <begin position="21"/>
        <end position="49"/>
    </location>
</feature>
<name>A0ABY3RGT7_9BRAD</name>
<evidence type="ECO:0000313" key="4">
    <source>
        <dbReference type="Proteomes" id="UP001431010"/>
    </source>
</evidence>
<organism evidence="3 4">
    <name type="scientific">Bradyrhizobium ontarionense</name>
    <dbReference type="NCBI Taxonomy" id="2898149"/>
    <lineage>
        <taxon>Bacteria</taxon>
        <taxon>Pseudomonadati</taxon>
        <taxon>Pseudomonadota</taxon>
        <taxon>Alphaproteobacteria</taxon>
        <taxon>Hyphomicrobiales</taxon>
        <taxon>Nitrobacteraceae</taxon>
        <taxon>Bradyrhizobium</taxon>
    </lineage>
</organism>
<dbReference type="Proteomes" id="UP001431010">
    <property type="component" value="Chromosome"/>
</dbReference>
<protein>
    <recommendedName>
        <fullName evidence="5">Acid shock protein</fullName>
    </recommendedName>
</protein>
<gene>
    <name evidence="3" type="ORF">LQG66_09640</name>
</gene>
<feature type="region of interest" description="Disordered" evidence="1">
    <location>
        <begin position="21"/>
        <end position="83"/>
    </location>
</feature>
<dbReference type="EMBL" id="CP088156">
    <property type="protein sequence ID" value="UFZ06531.1"/>
    <property type="molecule type" value="Genomic_DNA"/>
</dbReference>
<feature type="chain" id="PRO_5046918409" description="Acid shock protein" evidence="2">
    <location>
        <begin position="22"/>
        <end position="139"/>
    </location>
</feature>
<dbReference type="RefSeq" id="WP_231325883.1">
    <property type="nucleotide sequence ID" value="NZ_CP088156.1"/>
</dbReference>
<accession>A0ABY3RGT7</accession>
<proteinExistence type="predicted"/>
<evidence type="ECO:0000256" key="2">
    <source>
        <dbReference type="SAM" id="SignalP"/>
    </source>
</evidence>
<evidence type="ECO:0000313" key="3">
    <source>
        <dbReference type="EMBL" id="UFZ06531.1"/>
    </source>
</evidence>
<evidence type="ECO:0000256" key="1">
    <source>
        <dbReference type="SAM" id="MobiDB-lite"/>
    </source>
</evidence>
<sequence>MLKTMSVTLLAASILAAPAFAAGPAKTDPSAKSTQTTGTAKTDTVKTGASKSDAAKTEGGTQAGDKTNEMKPTVGKSKSKPHASLLRHTHRHVAHLRHHHNVKVSHAAVKKPALTKVSFNATGHKKVSVKRVTPATRRG</sequence>
<feature type="signal peptide" evidence="2">
    <location>
        <begin position="1"/>
        <end position="21"/>
    </location>
</feature>
<keyword evidence="4" id="KW-1185">Reference proteome</keyword>
<reference evidence="3" key="1">
    <citation type="journal article" date="2024" name="Antonie Van Leeuwenhoek">
        <title>Bradyrhizobium ontarionense sp. nov., a novel bacterial symbiont isolated from Aeschynomene indica (Indian jointvetch), harbours photosynthesis, nitrogen fixation and nitrous oxide (N2O) reductase genes.</title>
        <authorList>
            <person name="Bromfield E.S.P."/>
            <person name="Cloutier S."/>
        </authorList>
    </citation>
    <scope>NUCLEOTIDE SEQUENCE</scope>
    <source>
        <strain evidence="3">A19</strain>
    </source>
</reference>
<evidence type="ECO:0008006" key="5">
    <source>
        <dbReference type="Google" id="ProtNLM"/>
    </source>
</evidence>
<keyword evidence="2" id="KW-0732">Signal</keyword>